<feature type="compositionally biased region" description="Basic and acidic residues" evidence="2">
    <location>
        <begin position="2451"/>
        <end position="2462"/>
    </location>
</feature>
<dbReference type="InterPro" id="IPR023346">
    <property type="entry name" value="Lysozyme-like_dom_sf"/>
</dbReference>
<dbReference type="CDD" id="cd13402">
    <property type="entry name" value="LT_TF-like"/>
    <property type="match status" value="1"/>
</dbReference>
<evidence type="ECO:0000256" key="2">
    <source>
        <dbReference type="SAM" id="MobiDB-lite"/>
    </source>
</evidence>
<feature type="transmembrane region" description="Helical" evidence="3">
    <location>
        <begin position="479"/>
        <end position="501"/>
    </location>
</feature>
<feature type="region of interest" description="Disordered" evidence="2">
    <location>
        <begin position="511"/>
        <end position="586"/>
    </location>
</feature>
<evidence type="ECO:0000256" key="1">
    <source>
        <dbReference type="SAM" id="Coils"/>
    </source>
</evidence>
<organism evidence="5 6">
    <name type="scientific">Gordonia phage Yvonnetastic</name>
    <dbReference type="NCBI Taxonomy" id="1821566"/>
    <lineage>
        <taxon>Viruses</taxon>
        <taxon>Duplodnaviria</taxon>
        <taxon>Heunggongvirae</taxon>
        <taxon>Uroviricota</taxon>
        <taxon>Caudoviricetes</taxon>
        <taxon>Yvonnevirus</taxon>
        <taxon>Yvonnevirus yvonnetastic</taxon>
        <taxon>Gordonia virus Yvonnetastic</taxon>
    </lineage>
</organism>
<reference evidence="6" key="1">
    <citation type="submission" date="2016-03" db="EMBL/GenBank/DDBJ databases">
        <authorList>
            <person name="Ploux O."/>
        </authorList>
    </citation>
    <scope>NUCLEOTIDE SEQUENCE [LARGE SCALE GENOMIC DNA]</scope>
</reference>
<feature type="coiled-coil region" evidence="1">
    <location>
        <begin position="167"/>
        <end position="229"/>
    </location>
</feature>
<feature type="transmembrane region" description="Helical" evidence="3">
    <location>
        <begin position="436"/>
        <end position="459"/>
    </location>
</feature>
<sequence length="2765" mass="297274">MADKRYQAGTAWIKVSPDFRGWTKEVKDQVNDSLNNLQARASLDKSSARATRRDLDKALEGVEANVGVALSKRELKAAKKDLDGIAGKHRRIAIVQAELDDARARKQLREMGNDFGKMVLSPKVQLDPKSISKEFDRLQNQIAKRANAGMVLPPKVTRDVLDSALRADLLNKKLADARKEVEKIEKGRDKIRKALNADRDQGKYSFGEVRRMIEDELKLERALKKARLEFDRAIKSQVAANNTLARSEAKMIRSLKNESARVRKPKRADSIIAQPGDQANFSDRVRQRRESSAGKSSLKEDVVAFKNAADFAQKLDREIAKLEASEVSLAHANRTVIETQNRLNEVIEKGISTSKQGVAANIAHTRAVQQLERAAVAKDNQELVTTRMREDYNETAKVLQERLDTNPISRWTQQLELASSRSITAFTNRLVYAGRVVSSFVVLSSAAGAALGTLGLINLGPLVGTLGQVAGALGILPGLAVAAGTAIGAIALGVSGIGGAFKSATKLSDAMAAAGGPGQSSDNSKAVRNAQRGVAQANKAAARTAANGAKQIADAERGVQDAQKSSQRAQKDLTQARKDAAEQNEELKESIRDMALEEEDAALSVQEARERLGEVLRDPDSTGTQRRRANLSYRQALEAQRDLRREHQKTKTEFADAQKKGIEGSDVVVAAQERVAEAAEGVAEAQRGVAEAQQNAAESNADAQERVAEAQEALSEAMTTSAAGGSAAQKALEEYERELAKLHPQARALVKQVLGMKDAWMDVRNSVQGRLFGGVATDIQELATKQLPLLQKGLGETAEGINVGLRAALDYLKGSKATADFTSIFDNSAEGVEHFSVGLTNLLRALVPVAEVGTRFMPWFGRSIRDTTNDWRIMAEAAQADGSMEDYFIKAITRAQQYGRILRDLGGGAVAIFASVTGLGEDTLNRTEVRIAAWRERLETELGGEGVVNWFTKVRDLFSTILEITGDVAAFIIAHVVPAFSAITDVVAPIVGGVVHLTTAFADMFPIVQHLLTLFLALRIVDTVIGVGRGAVVRMNAALATQTTAMTTMRTAWNQATVGVNGYTGALARAHIMQQRLAMSPNPMLRQVGQYGAMTRAVGGATAALGGLRAAGSSLVGFLGGPWGVAILAVIAGLGMWYSATQKTKQETQELEERTKRLTKAHKDYNRAVVESRGRRDPQVMSAAEAIATERIDQVDSDADDKVGFTDRFGDLFTKEYWSTDTFFGDDMQSKNIEKKEQEHALAEKQKQLLKDLKIDAAEVGRALAGTDEDWVTFRNRLTASGEAGRDLAATLDADRVAMSEQARVIEQLDAGYLDLHDALSVLRDTQADATDKATALRQAFDALIPGNEKMEALSKFGETMKSLRDAIASVDPEGGFGDELIGAGGQLRTTFANANTLLQLIKDGQQSIAEAQMAGATTEEVTQMWDDWRGSVLQFADAVQIPRDRMELLLKQFAATPEAVSTVINIEGAGNAAATLDEIKLKMDTLFAQGKEGKGTFAIDERMRNTLREMGAGVRDINDVYAEVTFTNDGVYQSFLKLQQAVQGTNTDLDWLASKVQGMPAGKKIIIEDNSPATVARLDALGFKVKTLPDGRIVAIAETETAQTALRALEVSRSTTITANVVKGSGWEHIHDMMLLTENPEEWKRRHQQRQQNQQMPGWGGPWFNNKPPGGYRGMRLPGFANGSRMPGTGPGTEKRDGIYAVLPGGMPIAMVNGSEWVINDKSSEKYDWLLNLINQDRLPGFAVGGPMGGGPKKKQPGLGAIGDPFSAMAGGVMGLGDAFGTAIGTAIPQWQQFGTTLASTTSNFITPALTGVHSQISTLGSLLPTITQSQILPPWMNMATQMANAKATYIDPAFQGITSNLTNLSARVPATAGIVSPTWQSMATQIMGAKTGTIDPAFQGIQGGLGNVQSSFATAVPNIASQWNGMREATAAPVRFTINTVFNDGLVGMWNSVADIIGGKKMNPYAAKFARGGVLPGYTPGRDVHKFISPTGGELHLSGGEAIMRPEWTRAVGGPAAVDRMNREARGGKGPGSTKPGEMHRANGGAVSVGYGMPAGTNISYGGPGFPMWVYKLAQSYGVQASTYAGHQEDNRGEAGYAPNPQGLNRGIDWSGPVPAMQGFAQYLLGIAPRTPALEQIIWMNPSTGQRIGWAGRSPDISGAYYASDYGGHQDHVHTRQSGPLLPGMAGMAGALMGMAGMGAMDIGAMVRGQMDPKAEEIRKKIKGTPFAGMVGQLPSQVFESAYKSMSKKAVDMAEKSGLFSGTVAPGGGVERWRPMVIAALKRQGFDPSRRNQDLMLAQIQSESGGNPTAINLVDSNAMAGMPSQGLLQTIPPTFQTHRDPLIPGGITDPWANMNAALRYYKATYGNDLGARWGKGMGYDQGGIFPHKTLGFNMSGKPEAVFTNRQWKLLDQLVGALLKPKMFDNLTNEAALGVQPKQAPDTKVITMPEEPKDEEKKDDEAGTDDPTSAAGAPAREYTPAKLNPETGSPYETDPETGVPIDPATKKPFTVDPVTKKPITAGDDGLFIDPETGKPFYGSKAEILDQRATTTSPEDTFTFDNPADELGVPEGDWVDEYSGPLSDVFKKGKLLGQLGTALAQPGAIQRIGNDKLMNEQIAAARKREDDLANYKTDTAAKINELRATGKTAEAAALEKEARNKIAGMSEMPGTAKGTQAMLATMTDNPGEDFRRKSADEWKKWLGENWAGIAESAVAGGMGVAQQGAGQAQVIVQGGIHTTNWTAARRDLERRTARQSRANARVGRR</sequence>
<dbReference type="RefSeq" id="YP_009301097.1">
    <property type="nucleotide sequence ID" value="NC_031230.1"/>
</dbReference>
<feature type="transmembrane region" description="Helical" evidence="3">
    <location>
        <begin position="1115"/>
        <end position="1138"/>
    </location>
</feature>
<dbReference type="InterPro" id="IPR008258">
    <property type="entry name" value="Transglycosylase_SLT_dom_1"/>
</dbReference>
<evidence type="ECO:0000313" key="6">
    <source>
        <dbReference type="Proteomes" id="UP000201371"/>
    </source>
</evidence>
<feature type="compositionally biased region" description="Basic and acidic residues" evidence="2">
    <location>
        <begin position="569"/>
        <end position="586"/>
    </location>
</feature>
<feature type="region of interest" description="Disordered" evidence="2">
    <location>
        <begin position="689"/>
        <end position="725"/>
    </location>
</feature>
<protein>
    <submittedName>
        <fullName evidence="5">Tape measure protein</fullName>
    </submittedName>
</protein>
<dbReference type="PANTHER" id="PTHR34491:SF156">
    <property type="entry name" value="KINESIN MOTOR DOMAIN-CONTAINING PROTEIN"/>
    <property type="match status" value="1"/>
</dbReference>
<dbReference type="Proteomes" id="UP000201371">
    <property type="component" value="Segment"/>
</dbReference>
<evidence type="ECO:0000313" key="5">
    <source>
        <dbReference type="EMBL" id="AMS02587.1"/>
    </source>
</evidence>
<dbReference type="SUPFAM" id="SSF53955">
    <property type="entry name" value="Lysozyme-like"/>
    <property type="match status" value="1"/>
</dbReference>
<feature type="compositionally biased region" description="Low complexity" evidence="2">
    <location>
        <begin position="535"/>
        <end position="551"/>
    </location>
</feature>
<feature type="compositionally biased region" description="Low complexity" evidence="2">
    <location>
        <begin position="689"/>
        <end position="702"/>
    </location>
</feature>
<keyword evidence="1" id="KW-0175">Coiled coil</keyword>
<feature type="region of interest" description="Disordered" evidence="2">
    <location>
        <begin position="2435"/>
        <end position="2518"/>
    </location>
</feature>
<accession>A0A142K904</accession>
<keyword evidence="3" id="KW-0812">Transmembrane</keyword>
<name>A0A142K904_9CAUD</name>
<feature type="coiled-coil region" evidence="1">
    <location>
        <begin position="1141"/>
        <end position="1168"/>
    </location>
</feature>
<proteinExistence type="predicted"/>
<evidence type="ECO:0000259" key="4">
    <source>
        <dbReference type="Pfam" id="PF01464"/>
    </source>
</evidence>
<feature type="region of interest" description="Disordered" evidence="2">
    <location>
        <begin position="258"/>
        <end position="296"/>
    </location>
</feature>
<evidence type="ECO:0000256" key="3">
    <source>
        <dbReference type="SAM" id="Phobius"/>
    </source>
</evidence>
<dbReference type="EMBL" id="KU963248">
    <property type="protein sequence ID" value="AMS02587.1"/>
    <property type="molecule type" value="Genomic_DNA"/>
</dbReference>
<gene>
    <name evidence="5" type="primary">43</name>
    <name evidence="5" type="ORF">SEA_YVONNETASTIC_43</name>
</gene>
<dbReference type="Gene3D" id="1.10.530.10">
    <property type="match status" value="1"/>
</dbReference>
<dbReference type="GeneID" id="29125004"/>
<dbReference type="PANTHER" id="PTHR34491">
    <property type="entry name" value="A-TYPE INCLUSION PROTEIN, PUTATIVE-RELATED"/>
    <property type="match status" value="1"/>
</dbReference>
<keyword evidence="3" id="KW-1133">Transmembrane helix</keyword>
<dbReference type="Pfam" id="PF01464">
    <property type="entry name" value="SLT"/>
    <property type="match status" value="1"/>
</dbReference>
<dbReference type="KEGG" id="vg:29125004"/>
<feature type="region of interest" description="Disordered" evidence="2">
    <location>
        <begin position="2743"/>
        <end position="2765"/>
    </location>
</feature>
<feature type="domain" description="Transglycosylase SLT" evidence="4">
    <location>
        <begin position="2294"/>
        <end position="2385"/>
    </location>
</feature>
<keyword evidence="3" id="KW-0472">Membrane</keyword>
<keyword evidence="6" id="KW-1185">Reference proteome</keyword>
<feature type="compositionally biased region" description="Basic and acidic residues" evidence="2">
    <location>
        <begin position="283"/>
        <end position="296"/>
    </location>
</feature>